<evidence type="ECO:0000313" key="3">
    <source>
        <dbReference type="Proteomes" id="UP000827549"/>
    </source>
</evidence>
<dbReference type="EMBL" id="CP086714">
    <property type="protein sequence ID" value="WOO77156.1"/>
    <property type="molecule type" value="Genomic_DNA"/>
</dbReference>
<dbReference type="GO" id="GO:0005759">
    <property type="term" value="C:mitochondrial matrix"/>
    <property type="evidence" value="ECO:0007669"/>
    <property type="project" value="TreeGrafter"/>
</dbReference>
<keyword evidence="3" id="KW-1185">Reference proteome</keyword>
<sequence>MLSTRPPSLLKRLWLSTLRPRAEPLAARPRIMSAPAAPASTEAAGGRTAVRIPGPVETAIQSKLIEAFQPQLIRVSNDSSKHAHHAAMRAQGGGNGETHFAVAIVSEAFKGQTQIARHRKVNGLLKDEFDAGLHALSLRLKTPEEWERDEAAAAAA</sequence>
<dbReference type="SUPFAM" id="SSF82657">
    <property type="entry name" value="BolA-like"/>
    <property type="match status" value="1"/>
</dbReference>
<accession>A0AAF1BEW2</accession>
<comment type="similarity">
    <text evidence="1">Belongs to the BolA/IbaG family.</text>
</comment>
<dbReference type="PANTHER" id="PTHR46230">
    <property type="match status" value="1"/>
</dbReference>
<reference evidence="2" key="1">
    <citation type="submission" date="2023-10" db="EMBL/GenBank/DDBJ databases">
        <authorList>
            <person name="Noh H."/>
        </authorList>
    </citation>
    <scope>NUCLEOTIDE SEQUENCE</scope>
    <source>
        <strain evidence="2">DUCC4014</strain>
    </source>
</reference>
<proteinExistence type="inferred from homology"/>
<dbReference type="AlphaFoldDB" id="A0AAF1BEW2"/>
<name>A0AAF1BEW2_9TREE</name>
<dbReference type="RefSeq" id="XP_062623188.1">
    <property type="nucleotide sequence ID" value="XM_062767204.1"/>
</dbReference>
<gene>
    <name evidence="2" type="primary">uvi31</name>
    <name evidence="2" type="ORF">LOC62_01G000743</name>
</gene>
<organism evidence="2 3">
    <name type="scientific">Vanrija pseudolonga</name>
    <dbReference type="NCBI Taxonomy" id="143232"/>
    <lineage>
        <taxon>Eukaryota</taxon>
        <taxon>Fungi</taxon>
        <taxon>Dikarya</taxon>
        <taxon>Basidiomycota</taxon>
        <taxon>Agaricomycotina</taxon>
        <taxon>Tremellomycetes</taxon>
        <taxon>Trichosporonales</taxon>
        <taxon>Trichosporonaceae</taxon>
        <taxon>Vanrija</taxon>
    </lineage>
</organism>
<protein>
    <submittedName>
        <fullName evidence="2">UV-induced protein uvi31</fullName>
    </submittedName>
</protein>
<evidence type="ECO:0000313" key="2">
    <source>
        <dbReference type="EMBL" id="WOO77156.1"/>
    </source>
</evidence>
<dbReference type="Proteomes" id="UP000827549">
    <property type="component" value="Chromosome 1"/>
</dbReference>
<dbReference type="PANTHER" id="PTHR46230:SF7">
    <property type="entry name" value="BOLA-LIKE PROTEIN 1"/>
    <property type="match status" value="1"/>
</dbReference>
<dbReference type="GO" id="GO:0044572">
    <property type="term" value="P:[4Fe-4S] cluster assembly"/>
    <property type="evidence" value="ECO:0007669"/>
    <property type="project" value="TreeGrafter"/>
</dbReference>
<dbReference type="Gene3D" id="3.30.300.90">
    <property type="entry name" value="BolA-like"/>
    <property type="match status" value="1"/>
</dbReference>
<dbReference type="InterPro" id="IPR002634">
    <property type="entry name" value="BolA"/>
</dbReference>
<dbReference type="GeneID" id="87804001"/>
<dbReference type="Pfam" id="PF01722">
    <property type="entry name" value="BolA"/>
    <property type="match status" value="1"/>
</dbReference>
<dbReference type="InterPro" id="IPR036065">
    <property type="entry name" value="BolA-like_sf"/>
</dbReference>
<evidence type="ECO:0000256" key="1">
    <source>
        <dbReference type="RuleBase" id="RU003860"/>
    </source>
</evidence>